<name>A0A409X6S2_PSICY</name>
<keyword evidence="3" id="KW-1185">Reference proteome</keyword>
<evidence type="ECO:0000313" key="2">
    <source>
        <dbReference type="EMBL" id="PPQ86452.1"/>
    </source>
</evidence>
<comment type="caution">
    <text evidence="2">The sequence shown here is derived from an EMBL/GenBank/DDBJ whole genome shotgun (WGS) entry which is preliminary data.</text>
</comment>
<feature type="region of interest" description="Disordered" evidence="1">
    <location>
        <begin position="97"/>
        <end position="153"/>
    </location>
</feature>
<dbReference type="Proteomes" id="UP000283269">
    <property type="component" value="Unassembled WGS sequence"/>
</dbReference>
<dbReference type="AlphaFoldDB" id="A0A409X6S2"/>
<protein>
    <submittedName>
        <fullName evidence="2">Uncharacterized protein</fullName>
    </submittedName>
</protein>
<dbReference type="InParanoid" id="A0A409X6S2"/>
<dbReference type="STRING" id="93625.A0A409X6S2"/>
<feature type="compositionally biased region" description="Gly residues" evidence="1">
    <location>
        <begin position="120"/>
        <end position="139"/>
    </location>
</feature>
<organism evidence="2 3">
    <name type="scientific">Psilocybe cyanescens</name>
    <dbReference type="NCBI Taxonomy" id="93625"/>
    <lineage>
        <taxon>Eukaryota</taxon>
        <taxon>Fungi</taxon>
        <taxon>Dikarya</taxon>
        <taxon>Basidiomycota</taxon>
        <taxon>Agaricomycotina</taxon>
        <taxon>Agaricomycetes</taxon>
        <taxon>Agaricomycetidae</taxon>
        <taxon>Agaricales</taxon>
        <taxon>Agaricineae</taxon>
        <taxon>Strophariaceae</taxon>
        <taxon>Psilocybe</taxon>
    </lineage>
</organism>
<evidence type="ECO:0000256" key="1">
    <source>
        <dbReference type="SAM" id="MobiDB-lite"/>
    </source>
</evidence>
<gene>
    <name evidence="2" type="ORF">CVT25_008239</name>
</gene>
<feature type="compositionally biased region" description="Basic residues" evidence="1">
    <location>
        <begin position="144"/>
        <end position="153"/>
    </location>
</feature>
<evidence type="ECO:0000313" key="3">
    <source>
        <dbReference type="Proteomes" id="UP000283269"/>
    </source>
</evidence>
<accession>A0A409X6S2</accession>
<dbReference type="EMBL" id="NHYD01002490">
    <property type="protein sequence ID" value="PPQ86452.1"/>
    <property type="molecule type" value="Genomic_DNA"/>
</dbReference>
<reference evidence="2 3" key="1">
    <citation type="journal article" date="2018" name="Evol. Lett.">
        <title>Horizontal gene cluster transfer increased hallucinogenic mushroom diversity.</title>
        <authorList>
            <person name="Reynolds H.T."/>
            <person name="Vijayakumar V."/>
            <person name="Gluck-Thaler E."/>
            <person name="Korotkin H.B."/>
            <person name="Matheny P.B."/>
            <person name="Slot J.C."/>
        </authorList>
    </citation>
    <scope>NUCLEOTIDE SEQUENCE [LARGE SCALE GENOMIC DNA]</scope>
    <source>
        <strain evidence="2 3">2631</strain>
    </source>
</reference>
<proteinExistence type="predicted"/>
<sequence length="195" mass="20547">MPELLRMLSTDALLKDTPRASAGFVQPSPALAPTSTSRFNPKKLLRKFPGLCGGGTGQAPTSPAVDVQGNLVPPVRSGQGVMWGYRRRRRIWRKRMRRSGGAGLASDGSREVEAGAGTSSSGGSGSDTGVVAGGSGVGAGASRRPAKLRDARRRKSNFEFKGVKNNIVGIVMLEIQGADDLHRLADSTEESYNPN</sequence>